<dbReference type="PANTHER" id="PTHR31157">
    <property type="entry name" value="SCP DOMAIN-CONTAINING PROTEIN"/>
    <property type="match status" value="1"/>
</dbReference>
<protein>
    <submittedName>
        <fullName evidence="3">CAP domain-containing protein</fullName>
    </submittedName>
</protein>
<evidence type="ECO:0000313" key="4">
    <source>
        <dbReference type="Proteomes" id="UP001597052"/>
    </source>
</evidence>
<dbReference type="EMBL" id="JBHUDM010000001">
    <property type="protein sequence ID" value="MFD1640787.1"/>
    <property type="molecule type" value="Genomic_DNA"/>
</dbReference>
<keyword evidence="1" id="KW-0812">Transmembrane</keyword>
<dbReference type="CDD" id="cd05379">
    <property type="entry name" value="CAP_bacterial"/>
    <property type="match status" value="1"/>
</dbReference>
<keyword evidence="1" id="KW-1133">Transmembrane helix</keyword>
<dbReference type="RefSeq" id="WP_256394485.1">
    <property type="nucleotide sequence ID" value="NZ_JANHDJ010000001.1"/>
</dbReference>
<dbReference type="InterPro" id="IPR014044">
    <property type="entry name" value="CAP_dom"/>
</dbReference>
<dbReference type="PANTHER" id="PTHR31157:SF1">
    <property type="entry name" value="SCP DOMAIN-CONTAINING PROTEIN"/>
    <property type="match status" value="1"/>
</dbReference>
<keyword evidence="1" id="KW-0472">Membrane</keyword>
<evidence type="ECO:0000259" key="2">
    <source>
        <dbReference type="Pfam" id="PF00188"/>
    </source>
</evidence>
<proteinExistence type="predicted"/>
<sequence>MFRLIAVPIRIALRLLVFYLVIIGLVATGGFAGMGPLADDLGGQPVPLIGASTDEITESISETVGGSTGEFDGQPVTQNATVADEQAIERLIHEEVNAERAADGLDRLSTDDDLQRVARNHSADMVADGYVGHESPDGVTPADRLSAAGCRAGGENVAQSWIDEPVAVDGETIVAEDEEAVAAHLVDRWMASPGHRENILRESFAESGVGVIVTDDNRVYATQKFCTGSAGGLL</sequence>
<feature type="transmembrane region" description="Helical" evidence="1">
    <location>
        <begin position="12"/>
        <end position="34"/>
    </location>
</feature>
<comment type="caution">
    <text evidence="3">The sequence shown here is derived from an EMBL/GenBank/DDBJ whole genome shotgun (WGS) entry which is preliminary data.</text>
</comment>
<evidence type="ECO:0000256" key="1">
    <source>
        <dbReference type="SAM" id="Phobius"/>
    </source>
</evidence>
<dbReference type="Proteomes" id="UP001597052">
    <property type="component" value="Unassembled WGS sequence"/>
</dbReference>
<dbReference type="InterPro" id="IPR035940">
    <property type="entry name" value="CAP_sf"/>
</dbReference>
<dbReference type="Gene3D" id="3.40.33.10">
    <property type="entry name" value="CAP"/>
    <property type="match status" value="1"/>
</dbReference>
<dbReference type="SUPFAM" id="SSF55797">
    <property type="entry name" value="PR-1-like"/>
    <property type="match status" value="1"/>
</dbReference>
<organism evidence="3 4">
    <name type="scientific">Halohasta litorea</name>
    <dbReference type="NCBI Taxonomy" id="869891"/>
    <lineage>
        <taxon>Archaea</taxon>
        <taxon>Methanobacteriati</taxon>
        <taxon>Methanobacteriota</taxon>
        <taxon>Stenosarchaea group</taxon>
        <taxon>Halobacteria</taxon>
        <taxon>Halobacteriales</taxon>
        <taxon>Haloferacaceae</taxon>
        <taxon>Halohasta</taxon>
    </lineage>
</organism>
<name>A0ABD6D401_9EURY</name>
<accession>A0ABD6D401</accession>
<gene>
    <name evidence="3" type="ORF">ACFSBW_02700</name>
</gene>
<evidence type="ECO:0000313" key="3">
    <source>
        <dbReference type="EMBL" id="MFD1640787.1"/>
    </source>
</evidence>
<feature type="domain" description="SCP" evidence="2">
    <location>
        <begin position="94"/>
        <end position="225"/>
    </location>
</feature>
<reference evidence="3 4" key="1">
    <citation type="journal article" date="2019" name="Int. J. Syst. Evol. Microbiol.">
        <title>The Global Catalogue of Microorganisms (GCM) 10K type strain sequencing project: providing services to taxonomists for standard genome sequencing and annotation.</title>
        <authorList>
            <consortium name="The Broad Institute Genomics Platform"/>
            <consortium name="The Broad Institute Genome Sequencing Center for Infectious Disease"/>
            <person name="Wu L."/>
            <person name="Ma J."/>
        </authorList>
    </citation>
    <scope>NUCLEOTIDE SEQUENCE [LARGE SCALE GENOMIC DNA]</scope>
    <source>
        <strain evidence="3 4">CGMCC 1.10593</strain>
    </source>
</reference>
<dbReference type="Pfam" id="PF00188">
    <property type="entry name" value="CAP"/>
    <property type="match status" value="1"/>
</dbReference>
<keyword evidence="4" id="KW-1185">Reference proteome</keyword>
<dbReference type="AlphaFoldDB" id="A0ABD6D401"/>